<reference evidence="3 4" key="2">
    <citation type="journal article" date="2012" name="PLoS Pathog.">
        <title>Diverse lifestyles and strategies of plant pathogenesis encoded in the genomes of eighteen Dothideomycetes fungi.</title>
        <authorList>
            <person name="Ohm R.A."/>
            <person name="Feau N."/>
            <person name="Henrissat B."/>
            <person name="Schoch C.L."/>
            <person name="Horwitz B.A."/>
            <person name="Barry K.W."/>
            <person name="Condon B.J."/>
            <person name="Copeland A.C."/>
            <person name="Dhillon B."/>
            <person name="Glaser F."/>
            <person name="Hesse C.N."/>
            <person name="Kosti I."/>
            <person name="LaButti K."/>
            <person name="Lindquist E.A."/>
            <person name="Lucas S."/>
            <person name="Salamov A.A."/>
            <person name="Bradshaw R.E."/>
            <person name="Ciuffetti L."/>
            <person name="Hamelin R.C."/>
            <person name="Kema G.H.J."/>
            <person name="Lawrence C."/>
            <person name="Scott J.A."/>
            <person name="Spatafora J.W."/>
            <person name="Turgeon B.G."/>
            <person name="de Wit P.J.G.M."/>
            <person name="Zhong S."/>
            <person name="Goodwin S.B."/>
            <person name="Grigoriev I.V."/>
        </authorList>
    </citation>
    <scope>NUCLEOTIDE SEQUENCE [LARGE SCALE GENOMIC DNA]</scope>
    <source>
        <strain evidence="4">NZE10 / CBS 128990</strain>
    </source>
</reference>
<feature type="region of interest" description="Disordered" evidence="1">
    <location>
        <begin position="106"/>
        <end position="186"/>
    </location>
</feature>
<feature type="compositionally biased region" description="Acidic residues" evidence="1">
    <location>
        <begin position="349"/>
        <end position="366"/>
    </location>
</feature>
<dbReference type="OrthoDB" id="3365399at2759"/>
<gene>
    <name evidence="3" type="ORF">DOTSEDRAFT_28385</name>
</gene>
<dbReference type="Proteomes" id="UP000016933">
    <property type="component" value="Unassembled WGS sequence"/>
</dbReference>
<evidence type="ECO:0000259" key="2">
    <source>
        <dbReference type="Pfam" id="PF11976"/>
    </source>
</evidence>
<dbReference type="EMBL" id="KB446545">
    <property type="protein sequence ID" value="EME39211.1"/>
    <property type="molecule type" value="Genomic_DNA"/>
</dbReference>
<dbReference type="AlphaFoldDB" id="M2YJU5"/>
<dbReference type="Pfam" id="PF11976">
    <property type="entry name" value="Rad60-SLD"/>
    <property type="match status" value="1"/>
</dbReference>
<feature type="domain" description="Rad60/SUMO-like" evidence="2">
    <location>
        <begin position="373"/>
        <end position="444"/>
    </location>
</feature>
<accession>M2YJU5</accession>
<dbReference type="STRING" id="675120.M2YJU5"/>
<reference evidence="4" key="1">
    <citation type="journal article" date="2012" name="PLoS Genet.">
        <title>The genomes of the fungal plant pathogens Cladosporium fulvum and Dothistroma septosporum reveal adaptation to different hosts and lifestyles but also signatures of common ancestry.</title>
        <authorList>
            <person name="de Wit P.J.G.M."/>
            <person name="van der Burgt A."/>
            <person name="Oekmen B."/>
            <person name="Stergiopoulos I."/>
            <person name="Abd-Elsalam K.A."/>
            <person name="Aerts A.L."/>
            <person name="Bahkali A.H."/>
            <person name="Beenen H.G."/>
            <person name="Chettri P."/>
            <person name="Cox M.P."/>
            <person name="Datema E."/>
            <person name="de Vries R.P."/>
            <person name="Dhillon B."/>
            <person name="Ganley A.R."/>
            <person name="Griffiths S.A."/>
            <person name="Guo Y."/>
            <person name="Hamelin R.C."/>
            <person name="Henrissat B."/>
            <person name="Kabir M.S."/>
            <person name="Jashni M.K."/>
            <person name="Kema G."/>
            <person name="Klaubauf S."/>
            <person name="Lapidus A."/>
            <person name="Levasseur A."/>
            <person name="Lindquist E."/>
            <person name="Mehrabi R."/>
            <person name="Ohm R.A."/>
            <person name="Owen T.J."/>
            <person name="Salamov A."/>
            <person name="Schwelm A."/>
            <person name="Schijlen E."/>
            <person name="Sun H."/>
            <person name="van den Burg H.A."/>
            <person name="van Ham R.C.H.J."/>
            <person name="Zhang S."/>
            <person name="Goodwin S.B."/>
            <person name="Grigoriev I.V."/>
            <person name="Collemare J."/>
            <person name="Bradshaw R.E."/>
        </authorList>
    </citation>
    <scope>NUCLEOTIDE SEQUENCE [LARGE SCALE GENOMIC DNA]</scope>
    <source>
        <strain evidence="4">NZE10 / CBS 128990</strain>
    </source>
</reference>
<sequence length="446" mass="50791">MSFFKAPSWARSQTVKAEDKSERNIFSHSDTFLDLQKERIEREARRKQKEKDKEERRKAKQEEKRRSSSEKRKVMEEDGNDSLKKRRITAEDGAKLLVSAGLGDSITISDSEDDAQAHLPIRRSPRTIRMHNVLSPSKMKGRPAAPPNVDEEEDLYATSIPPRPVRPQAHSRPEVEEEVDSDPEIAEIQRKARAAARLKEKAKIAQSATPEQGTPGIDDSFENSHLPITPVYDAAVQLLIESSIPDTAPLIVFRKLSQPLREVKKSWCKKQNFSEEFSKQVCLVYNGRKYFDSSTVQRLGISADANGRVFLESDPTAEGVEKVHMLAMTEEMYEQFKEERERQARAETGDYEGGQDEAEAGDDEEVPAPRRSIKLIVKAKDRKDYKVQVFDDTTFQKLLRAAKKVFDLGPEQEAYLELDGERLDPEDEVGNTDLEDMDQVQMVLVR</sequence>
<organism evidence="3 4">
    <name type="scientific">Dothistroma septosporum (strain NZE10 / CBS 128990)</name>
    <name type="common">Red band needle blight fungus</name>
    <name type="synonym">Mycosphaerella pini</name>
    <dbReference type="NCBI Taxonomy" id="675120"/>
    <lineage>
        <taxon>Eukaryota</taxon>
        <taxon>Fungi</taxon>
        <taxon>Dikarya</taxon>
        <taxon>Ascomycota</taxon>
        <taxon>Pezizomycotina</taxon>
        <taxon>Dothideomycetes</taxon>
        <taxon>Dothideomycetidae</taxon>
        <taxon>Mycosphaerellales</taxon>
        <taxon>Mycosphaerellaceae</taxon>
        <taxon>Dothistroma</taxon>
    </lineage>
</organism>
<feature type="compositionally biased region" description="Basic and acidic residues" evidence="1">
    <location>
        <begin position="336"/>
        <end position="348"/>
    </location>
</feature>
<feature type="compositionally biased region" description="Basic residues" evidence="1">
    <location>
        <begin position="120"/>
        <end position="129"/>
    </location>
</feature>
<dbReference type="eggNOG" id="ENOG502SB4V">
    <property type="taxonomic scope" value="Eukaryota"/>
</dbReference>
<feature type="region of interest" description="Disordered" evidence="1">
    <location>
        <begin position="336"/>
        <end position="367"/>
    </location>
</feature>
<protein>
    <recommendedName>
        <fullName evidence="2">Rad60/SUMO-like domain-containing protein</fullName>
    </recommendedName>
</protein>
<dbReference type="InterPro" id="IPR022617">
    <property type="entry name" value="Rad60/SUMO-like_dom"/>
</dbReference>
<evidence type="ECO:0000313" key="3">
    <source>
        <dbReference type="EMBL" id="EME39211.1"/>
    </source>
</evidence>
<proteinExistence type="predicted"/>
<feature type="compositionally biased region" description="Basic and acidic residues" evidence="1">
    <location>
        <begin position="37"/>
        <end position="76"/>
    </location>
</feature>
<dbReference type="OMA" id="VHMEAVT"/>
<evidence type="ECO:0000256" key="1">
    <source>
        <dbReference type="SAM" id="MobiDB-lite"/>
    </source>
</evidence>
<evidence type="ECO:0000313" key="4">
    <source>
        <dbReference type="Proteomes" id="UP000016933"/>
    </source>
</evidence>
<dbReference type="HOGENOM" id="CLU_032739_0_0_1"/>
<feature type="region of interest" description="Disordered" evidence="1">
    <location>
        <begin position="1"/>
        <end position="23"/>
    </location>
</feature>
<name>M2YJU5_DOTSN</name>
<feature type="region of interest" description="Disordered" evidence="1">
    <location>
        <begin position="37"/>
        <end position="90"/>
    </location>
</feature>
<dbReference type="Gene3D" id="3.10.20.90">
    <property type="entry name" value="Phosphatidylinositol 3-kinase Catalytic Subunit, Chain A, domain 1"/>
    <property type="match status" value="1"/>
</dbReference>
<keyword evidence="4" id="KW-1185">Reference proteome</keyword>
<feature type="compositionally biased region" description="Acidic residues" evidence="1">
    <location>
        <begin position="175"/>
        <end position="185"/>
    </location>
</feature>
<dbReference type="InterPro" id="IPR029071">
    <property type="entry name" value="Ubiquitin-like_domsf"/>
</dbReference>
<dbReference type="SUPFAM" id="SSF54236">
    <property type="entry name" value="Ubiquitin-like"/>
    <property type="match status" value="1"/>
</dbReference>